<organism evidence="1 2">
    <name type="scientific">Brenneria corticis</name>
    <dbReference type="NCBI Taxonomy" id="2173106"/>
    <lineage>
        <taxon>Bacteria</taxon>
        <taxon>Pseudomonadati</taxon>
        <taxon>Pseudomonadota</taxon>
        <taxon>Gammaproteobacteria</taxon>
        <taxon>Enterobacterales</taxon>
        <taxon>Pectobacteriaceae</taxon>
        <taxon>Brenneria</taxon>
    </lineage>
</organism>
<keyword evidence="2" id="KW-1185">Reference proteome</keyword>
<reference evidence="1 2" key="1">
    <citation type="submission" date="2018-04" db="EMBL/GenBank/DDBJ databases">
        <title>Brenneria corticis sp.nov.</title>
        <authorList>
            <person name="Li Y."/>
        </authorList>
    </citation>
    <scope>NUCLEOTIDE SEQUENCE [LARGE SCALE GENOMIC DNA]</scope>
    <source>
        <strain evidence="1 2">CFCC 11842</strain>
    </source>
</reference>
<comment type="caution">
    <text evidence="1">The sequence shown here is derived from an EMBL/GenBank/DDBJ whole genome shotgun (WGS) entry which is preliminary data.</text>
</comment>
<gene>
    <name evidence="1" type="ORF">DDT56_10725</name>
</gene>
<dbReference type="Proteomes" id="UP000296159">
    <property type="component" value="Unassembled WGS sequence"/>
</dbReference>
<name>A0A2U1U2W1_9GAMM</name>
<evidence type="ECO:0000313" key="1">
    <source>
        <dbReference type="EMBL" id="PWC15977.1"/>
    </source>
</evidence>
<dbReference type="AlphaFoldDB" id="A0A2U1U2W1"/>
<proteinExistence type="predicted"/>
<dbReference type="EMBL" id="QDKH01000010">
    <property type="protein sequence ID" value="PWC15977.1"/>
    <property type="molecule type" value="Genomic_DNA"/>
</dbReference>
<evidence type="ECO:0000313" key="2">
    <source>
        <dbReference type="Proteomes" id="UP000296159"/>
    </source>
</evidence>
<protein>
    <submittedName>
        <fullName evidence="1">Uncharacterized protein</fullName>
    </submittedName>
</protein>
<accession>A0A2U1U2W1</accession>
<sequence length="75" mass="8562">MLLGLFFDLAHIFPNLVSKKISQANPGSRMIFYTFSLKKKNHDFINTRRRGDNNFSPAGGEERPECRFVSLGATR</sequence>